<feature type="transmembrane region" description="Helical" evidence="1">
    <location>
        <begin position="160"/>
        <end position="182"/>
    </location>
</feature>
<dbReference type="Proteomes" id="UP000002357">
    <property type="component" value="Chromosome"/>
</dbReference>
<reference evidence="2 3" key="1">
    <citation type="journal article" date="2010" name="Genome Biol. Evol.">
        <title>The sequence of a 1.8-mb bacterial linear plasmid reveals a rich evolutionary reservoir of secondary metabolic pathways.</title>
        <authorList>
            <person name="Medema M.H."/>
            <person name="Trefzer A."/>
            <person name="Kovalchuk A."/>
            <person name="van den Berg M."/>
            <person name="Mueller U."/>
            <person name="Heijne W."/>
            <person name="Wu L."/>
            <person name="Alam M.T."/>
            <person name="Ronning C.M."/>
            <person name="Nierman W.C."/>
            <person name="Bovenberg R.A.L."/>
            <person name="Breitling R."/>
            <person name="Takano E."/>
        </authorList>
    </citation>
    <scope>NUCLEOTIDE SEQUENCE [LARGE SCALE GENOMIC DNA]</scope>
    <source>
        <strain evidence="3">ATCC 27064 / DSM 738 / JCM 4710 / NBRC 13307 / NCIMB 12785 / NRRL 3585 / VKM Ac-602</strain>
    </source>
</reference>
<dbReference type="RefSeq" id="WP_003959346.1">
    <property type="nucleotide sequence ID" value="NZ_CM000913.1"/>
</dbReference>
<evidence type="ECO:0000256" key="1">
    <source>
        <dbReference type="SAM" id="Phobius"/>
    </source>
</evidence>
<evidence type="ECO:0000313" key="3">
    <source>
        <dbReference type="Proteomes" id="UP000002357"/>
    </source>
</evidence>
<keyword evidence="1" id="KW-0812">Transmembrane</keyword>
<keyword evidence="1" id="KW-0472">Membrane</keyword>
<evidence type="ECO:0000313" key="2">
    <source>
        <dbReference type="EMBL" id="EFG05285.1"/>
    </source>
</evidence>
<dbReference type="EMBL" id="CM000913">
    <property type="protein sequence ID" value="EFG05285.1"/>
    <property type="molecule type" value="Genomic_DNA"/>
</dbReference>
<gene>
    <name evidence="2" type="ORF">SCLAV_0209</name>
</gene>
<accession>E2Q738</accession>
<dbReference type="KEGG" id="sclf:BB341_26720"/>
<dbReference type="InterPro" id="IPR046291">
    <property type="entry name" value="DUF6328"/>
</dbReference>
<proteinExistence type="predicted"/>
<feature type="transmembrane region" description="Helical" evidence="1">
    <location>
        <begin position="230"/>
        <end position="249"/>
    </location>
</feature>
<organism evidence="2 3">
    <name type="scientific">Streptomyces clavuligerus</name>
    <dbReference type="NCBI Taxonomy" id="1901"/>
    <lineage>
        <taxon>Bacteria</taxon>
        <taxon>Bacillati</taxon>
        <taxon>Actinomycetota</taxon>
        <taxon>Actinomycetes</taxon>
        <taxon>Kitasatosporales</taxon>
        <taxon>Streptomycetaceae</taxon>
        <taxon>Streptomyces</taxon>
    </lineage>
</organism>
<keyword evidence="1" id="KW-1133">Transmembrane helix</keyword>
<dbReference type="Pfam" id="PF19853">
    <property type="entry name" value="DUF6328"/>
    <property type="match status" value="1"/>
</dbReference>
<dbReference type="GeneID" id="93733083"/>
<dbReference type="OrthoDB" id="3625784at2"/>
<name>E2Q738_STRCL</name>
<feature type="transmembrane region" description="Helical" evidence="1">
    <location>
        <begin position="202"/>
        <end position="224"/>
    </location>
</feature>
<dbReference type="STRING" id="1901.BB341_26720"/>
<sequence>MSDSDGVFVSREAIRDALPNGSFIYRKPLVAQWEKVPVKGGKPQLVARWDTAGARRQAGRSVLIPHQQVETLGDERLRVRGLVRVPGRPGGAGAVAVPGLREAAPTSVQAPAEQETSTQAYAEILQEVRVAQTALQFLLGFLMAVSVTPRFAGFDLSDRVIYVASLVLALGSFGLLTAPAPFHRLISDPRRKHRLVKVSGQLALWGLVLLMLALSCAVLLVLSVVMHTMLAALLSAGILCWLFGFWFCMPLRDRLRDRRHHS</sequence>
<protein>
    <submittedName>
        <fullName evidence="2">Membrane protein</fullName>
    </submittedName>
</protein>
<dbReference type="eggNOG" id="ENOG5032T9G">
    <property type="taxonomic scope" value="Bacteria"/>
</dbReference>
<keyword evidence="3" id="KW-1185">Reference proteome</keyword>
<dbReference type="AlphaFoldDB" id="E2Q738"/>